<proteinExistence type="predicted"/>
<reference evidence="3 4" key="1">
    <citation type="submission" date="2017-05" db="EMBL/GenBank/DDBJ databases">
        <title>The draft genome of the hyperthermophilic archaeon 'Pyrodictium delaneyi strain Hulk', an iron and nitrate reducer, reveals the capacity for sulfate reduction.</title>
        <authorList>
            <person name="Demey L.M."/>
            <person name="Miller C."/>
            <person name="Manzella M."/>
            <person name="Reguera G."/>
            <person name="Kashefi K."/>
        </authorList>
    </citation>
    <scope>NUCLEOTIDE SEQUENCE [LARGE SCALE GENOMIC DNA]</scope>
    <source>
        <strain evidence="3 4">Hulk</strain>
    </source>
</reference>
<evidence type="ECO:0000256" key="1">
    <source>
        <dbReference type="ARBA" id="ARBA00023172"/>
    </source>
</evidence>
<comment type="caution">
    <text evidence="3">The sequence shown here is derived from an EMBL/GenBank/DDBJ whole genome shotgun (WGS) entry which is preliminary data.</text>
</comment>
<accession>A0A211YP46</accession>
<dbReference type="Proteomes" id="UP000196694">
    <property type="component" value="Unassembled WGS sequence"/>
</dbReference>
<keyword evidence="4" id="KW-1185">Reference proteome</keyword>
<evidence type="ECO:0000259" key="2">
    <source>
        <dbReference type="Pfam" id="PF16795"/>
    </source>
</evidence>
<protein>
    <recommendedName>
        <fullName evidence="2">Integrase SSV1 C-terminal domain-containing protein</fullName>
    </recommendedName>
</protein>
<dbReference type="GO" id="GO:0015074">
    <property type="term" value="P:DNA integration"/>
    <property type="evidence" value="ECO:0007669"/>
    <property type="project" value="InterPro"/>
</dbReference>
<name>A0A211YP46_9CREN</name>
<dbReference type="InterPro" id="IPR013762">
    <property type="entry name" value="Integrase-like_cat_sf"/>
</dbReference>
<dbReference type="GO" id="GO:0006310">
    <property type="term" value="P:DNA recombination"/>
    <property type="evidence" value="ECO:0007669"/>
    <property type="project" value="UniProtKB-KW"/>
</dbReference>
<evidence type="ECO:0000313" key="4">
    <source>
        <dbReference type="Proteomes" id="UP000196694"/>
    </source>
</evidence>
<gene>
    <name evidence="3" type="ORF">Pdsh_03080</name>
</gene>
<dbReference type="AlphaFoldDB" id="A0A211YP46"/>
<dbReference type="GO" id="GO:0003677">
    <property type="term" value="F:DNA binding"/>
    <property type="evidence" value="ECO:0007669"/>
    <property type="project" value="InterPro"/>
</dbReference>
<dbReference type="InterPro" id="IPR031857">
    <property type="entry name" value="Integrase_SSV1_C"/>
</dbReference>
<dbReference type="Gene3D" id="1.10.443.10">
    <property type="entry name" value="Intergrase catalytic core"/>
    <property type="match status" value="1"/>
</dbReference>
<keyword evidence="1" id="KW-0233">DNA recombination</keyword>
<dbReference type="SUPFAM" id="SSF56349">
    <property type="entry name" value="DNA breaking-rejoining enzymes"/>
    <property type="match status" value="1"/>
</dbReference>
<sequence length="441" mass="52052">MEASETRSEKIMLCPPGTLSVEQRLKLLEELVGRLGAKRATEKLGISRASLYRYLNRQREIPEELDPRLCMEFGDDELLAVLSNKQLLESAGVLKDGRLNIPLLIALIDAAMQNEEAKQVILKRFLTQYKEELQELLAQTIPRIELHWDKGFEKWLTEKKSKPITGRTLKDYKNIWSTCLQGKVLGWHLLKQLEGSKMLCRDNKYHPTGWVRQVFRHYIRYLYVQGKLDWDTYTRLLLAIPGRRYKKKLDQKPIREEDVQKTLQILRERRPDIYLVYLLMIYSGTRFEHVVSSLKSWRPDETLYVEYLKSNIKRLTCLETHCRYYLGKETDIKPAAFMFFPRKLLTVIEEYKSRIPSRHRIYKVAVKKLGVLAPKYMRIFGIRLMDAAMEDDVYKFILGKFSELTVTGGKYLWLLKKADEAYPQYIEYVNRKLNLNEPETP</sequence>
<feature type="domain" description="Integrase SSV1 C-terminal" evidence="2">
    <location>
        <begin position="254"/>
        <end position="427"/>
    </location>
</feature>
<dbReference type="Pfam" id="PF16795">
    <property type="entry name" value="Phage_integr_3"/>
    <property type="match status" value="1"/>
</dbReference>
<organism evidence="3 4">
    <name type="scientific">Pyrodictium delaneyi</name>
    <dbReference type="NCBI Taxonomy" id="1273541"/>
    <lineage>
        <taxon>Archaea</taxon>
        <taxon>Thermoproteota</taxon>
        <taxon>Thermoprotei</taxon>
        <taxon>Desulfurococcales</taxon>
        <taxon>Pyrodictiaceae</taxon>
        <taxon>Pyrodictium</taxon>
    </lineage>
</organism>
<dbReference type="EMBL" id="NCQP01000002">
    <property type="protein sequence ID" value="OWJ54726.1"/>
    <property type="molecule type" value="Genomic_DNA"/>
</dbReference>
<dbReference type="InterPro" id="IPR011010">
    <property type="entry name" value="DNA_brk_join_enz"/>
</dbReference>
<evidence type="ECO:0000313" key="3">
    <source>
        <dbReference type="EMBL" id="OWJ54726.1"/>
    </source>
</evidence>